<keyword evidence="10" id="KW-0328">Glycosyltransferase</keyword>
<proteinExistence type="inferred from homology"/>
<dbReference type="SUPFAM" id="SSF48208">
    <property type="entry name" value="Six-hairpin glycosidases"/>
    <property type="match status" value="1"/>
</dbReference>
<dbReference type="InterPro" id="IPR012341">
    <property type="entry name" value="6hp_glycosidase-like_sf"/>
</dbReference>
<protein>
    <submittedName>
        <fullName evidence="10">Alpha,alpha-trehalose phosphorylase</fullName>
        <ecNumber evidence="10">2.4.1.64</ecNumber>
    </submittedName>
</protein>
<dbReference type="InterPro" id="IPR008928">
    <property type="entry name" value="6-hairpin_glycosidase_sf"/>
</dbReference>
<dbReference type="GO" id="GO:0030246">
    <property type="term" value="F:carbohydrate binding"/>
    <property type="evidence" value="ECO:0007669"/>
    <property type="project" value="InterPro"/>
</dbReference>
<feature type="compositionally biased region" description="Basic and acidic residues" evidence="6">
    <location>
        <begin position="784"/>
        <end position="797"/>
    </location>
</feature>
<evidence type="ECO:0000256" key="4">
    <source>
        <dbReference type="PIRSR" id="PIRSR036289-50"/>
    </source>
</evidence>
<dbReference type="Pfam" id="PF03636">
    <property type="entry name" value="Glyco_hydro_65N"/>
    <property type="match status" value="1"/>
</dbReference>
<dbReference type="InterPro" id="IPR005196">
    <property type="entry name" value="Glyco_hydro_65_N"/>
</dbReference>
<evidence type="ECO:0000256" key="3">
    <source>
        <dbReference type="ARBA" id="ARBA00023295"/>
    </source>
</evidence>
<dbReference type="Pfam" id="PF03632">
    <property type="entry name" value="Glyco_hydro_65m"/>
    <property type="match status" value="1"/>
</dbReference>
<dbReference type="Gene3D" id="2.70.98.40">
    <property type="entry name" value="Glycoside hydrolase, family 65, N-terminal domain"/>
    <property type="match status" value="1"/>
</dbReference>
<evidence type="ECO:0000256" key="5">
    <source>
        <dbReference type="PIRSR" id="PIRSR036289-51"/>
    </source>
</evidence>
<feature type="domain" description="Glycoside hydrolase family 65 N-terminal" evidence="9">
    <location>
        <begin position="24"/>
        <end position="278"/>
    </location>
</feature>
<keyword evidence="11" id="KW-1185">Reference proteome</keyword>
<evidence type="ECO:0000256" key="6">
    <source>
        <dbReference type="SAM" id="MobiDB-lite"/>
    </source>
</evidence>
<dbReference type="FunFam" id="1.50.10.10:FF:000029">
    <property type="entry name" value="Family 65 glycosyl hydrolase"/>
    <property type="match status" value="1"/>
</dbReference>
<comment type="similarity">
    <text evidence="1">Belongs to the glycosyl hydrolase 65 family.</text>
</comment>
<dbReference type="PANTHER" id="PTHR11051:SF13">
    <property type="entry name" value="GLYCOSYL TRANSFERASE"/>
    <property type="match status" value="1"/>
</dbReference>
<evidence type="ECO:0000313" key="10">
    <source>
        <dbReference type="EMBL" id="MBG6088551.1"/>
    </source>
</evidence>
<feature type="region of interest" description="Disordered" evidence="6">
    <location>
        <begin position="759"/>
        <end position="809"/>
    </location>
</feature>
<reference evidence="10" key="1">
    <citation type="submission" date="2020-11" db="EMBL/GenBank/DDBJ databases">
        <title>Sequencing the genomes of 1000 actinobacteria strains.</title>
        <authorList>
            <person name="Klenk H.-P."/>
        </authorList>
    </citation>
    <scope>NUCLEOTIDE SEQUENCE</scope>
    <source>
        <strain evidence="10">DSM 43175</strain>
    </source>
</reference>
<feature type="domain" description="Glycoside hydrolase family 65 C-terminal" evidence="8">
    <location>
        <begin position="697"/>
        <end position="758"/>
    </location>
</feature>
<dbReference type="Proteomes" id="UP000614047">
    <property type="component" value="Unassembled WGS sequence"/>
</dbReference>
<feature type="binding site" evidence="5">
    <location>
        <begin position="369"/>
        <end position="370"/>
    </location>
    <ligand>
        <name>substrate</name>
    </ligand>
</feature>
<sequence length="809" mass="89668">MTDHEGRGASDRPVYAVEPWCVREPELRLDRLAQGESVFALSNGHLGLRGNLDEGEPHGLPGSYLNSFFEQRPLPYAEAGYGYPESGQTVINVTNGKLIRLLVDDEPFDVRYGRLHEHERVLDLRAGTLTRRVEWTSPAGCRVRISSVRLVSLTQRAVAAIRYEVEPVDRPLRVVAQSELVANESLPDLGDDPRVAAALESPLVGEEHVHNGTKVILVHRTRRSGLRMAAGMSHEIDGPGRTAVDAESSPDVGRMTVATELEPGQRLRIVKYLAYGWSSQRSRPALHDQVVAALAAARHTGWEGLLEQQREYLDDFWRGADVEVDGDAEVQQAVRFGLFHILQAGARAERRMIPAKGLTGPGYDGHTFWDTETFVLPVLTYTHPDSAADALAWRHMTLPMARERAHQLGLAGAAFPWRTIRGQECSGYWPAGTAAFHINADIADAVVRYVDATRDERFECEVGLPLLVETARLWRDLGHHDVEGVFRIDGVTGPDEYSAVVDNNVYTNLMARRNLQEAAAMAMRHPDLAERLGVSTEEAASWRNAAAAMLVPYDQRLRVHPQSEGFTNHSKWDFAATKPDHYPLLLNYPYFDLYRKQVIKQADLVLAMHLCGEAFTPDQKRRNFDYYEGLTVRDSSLSAQTQAVMAAEVGQLDLAHDYLGETALMDLHDLARNTRDGLHIASMAGAWSGLVAGFGGMRAADGCLAFAPRLPGGISRLAFRLRYRHNRIRVTVRAENAVYELMEGPGIKIRHHGDEFTLGDEPAERPIPALTALPRPAQPPGREPVPRRTDPHLRETEGPPGADSLSSPG</sequence>
<keyword evidence="2" id="KW-0378">Hydrolase</keyword>
<dbReference type="InterPro" id="IPR005195">
    <property type="entry name" value="Glyco_hydro_65_M"/>
</dbReference>
<dbReference type="Pfam" id="PF03633">
    <property type="entry name" value="Glyco_hydro_65C"/>
    <property type="match status" value="1"/>
</dbReference>
<evidence type="ECO:0000256" key="2">
    <source>
        <dbReference type="ARBA" id="ARBA00022801"/>
    </source>
</evidence>
<dbReference type="FunFam" id="2.70.98.40:FF:000001">
    <property type="entry name" value="Family 65 glycosyl hydrolase"/>
    <property type="match status" value="1"/>
</dbReference>
<dbReference type="Gene3D" id="1.50.10.10">
    <property type="match status" value="1"/>
</dbReference>
<dbReference type="SUPFAM" id="SSF74650">
    <property type="entry name" value="Galactose mutarotase-like"/>
    <property type="match status" value="1"/>
</dbReference>
<dbReference type="InterPro" id="IPR011013">
    <property type="entry name" value="Gal_mutarotase_sf_dom"/>
</dbReference>
<accession>A0A931GMJ2</accession>
<dbReference type="EC" id="2.4.1.64" evidence="10"/>
<dbReference type="RefSeq" id="WP_197011254.1">
    <property type="nucleotide sequence ID" value="NZ_BAABES010000005.1"/>
</dbReference>
<dbReference type="GO" id="GO:0005975">
    <property type="term" value="P:carbohydrate metabolic process"/>
    <property type="evidence" value="ECO:0007669"/>
    <property type="project" value="InterPro"/>
</dbReference>
<dbReference type="AlphaFoldDB" id="A0A931GMJ2"/>
<organism evidence="10 11">
    <name type="scientific">Actinomadura viridis</name>
    <dbReference type="NCBI Taxonomy" id="58110"/>
    <lineage>
        <taxon>Bacteria</taxon>
        <taxon>Bacillati</taxon>
        <taxon>Actinomycetota</taxon>
        <taxon>Actinomycetes</taxon>
        <taxon>Streptosporangiales</taxon>
        <taxon>Thermomonosporaceae</taxon>
        <taxon>Actinomadura</taxon>
    </lineage>
</organism>
<evidence type="ECO:0000313" key="11">
    <source>
        <dbReference type="Proteomes" id="UP000614047"/>
    </source>
</evidence>
<feature type="domain" description="Glycoside hydrolase family 65 central catalytic" evidence="7">
    <location>
        <begin position="335"/>
        <end position="687"/>
    </location>
</feature>
<keyword evidence="10" id="KW-0808">Transferase</keyword>
<comment type="caution">
    <text evidence="10">The sequence shown here is derived from an EMBL/GenBank/DDBJ whole genome shotgun (WGS) entry which is preliminary data.</text>
</comment>
<gene>
    <name evidence="10" type="ORF">IW256_002664</name>
</gene>
<dbReference type="PIRSF" id="PIRSF036289">
    <property type="entry name" value="Glycosyl_hydrolase_malt_phosph"/>
    <property type="match status" value="1"/>
</dbReference>
<evidence type="ECO:0000259" key="7">
    <source>
        <dbReference type="Pfam" id="PF03632"/>
    </source>
</evidence>
<feature type="binding site" evidence="5">
    <location>
        <begin position="600"/>
        <end position="601"/>
    </location>
    <ligand>
        <name>substrate</name>
    </ligand>
</feature>
<feature type="active site" description="Proton donor" evidence="4">
    <location>
        <position position="496"/>
    </location>
</feature>
<dbReference type="GO" id="GO:0004553">
    <property type="term" value="F:hydrolase activity, hydrolyzing O-glycosyl compounds"/>
    <property type="evidence" value="ECO:0007669"/>
    <property type="project" value="TreeGrafter"/>
</dbReference>
<evidence type="ECO:0000259" key="9">
    <source>
        <dbReference type="Pfam" id="PF03636"/>
    </source>
</evidence>
<evidence type="ECO:0000256" key="1">
    <source>
        <dbReference type="ARBA" id="ARBA00006768"/>
    </source>
</evidence>
<keyword evidence="3" id="KW-0326">Glycosidase</keyword>
<dbReference type="InterPro" id="IPR037018">
    <property type="entry name" value="GH65_N"/>
</dbReference>
<dbReference type="InterPro" id="IPR017045">
    <property type="entry name" value="Malt_Pase/Glycosyl_Hdrlase"/>
</dbReference>
<evidence type="ECO:0000259" key="8">
    <source>
        <dbReference type="Pfam" id="PF03633"/>
    </source>
</evidence>
<dbReference type="PANTHER" id="PTHR11051">
    <property type="entry name" value="GLYCOSYL HYDROLASE-RELATED"/>
    <property type="match status" value="1"/>
</dbReference>
<dbReference type="GO" id="GO:0047656">
    <property type="term" value="F:alpha,alpha-trehalose phosphorylase activity"/>
    <property type="evidence" value="ECO:0007669"/>
    <property type="project" value="UniProtKB-EC"/>
</dbReference>
<name>A0A931GMJ2_9ACTN</name>
<dbReference type="Gene3D" id="2.60.420.10">
    <property type="entry name" value="Maltose phosphorylase, domain 3"/>
    <property type="match status" value="1"/>
</dbReference>
<dbReference type="EMBL" id="JADOUA010000001">
    <property type="protein sequence ID" value="MBG6088551.1"/>
    <property type="molecule type" value="Genomic_DNA"/>
</dbReference>
<dbReference type="InterPro" id="IPR005194">
    <property type="entry name" value="Glyco_hydro_65_C"/>
</dbReference>